<reference evidence="2 3" key="1">
    <citation type="submission" date="2024-04" db="EMBL/GenBank/DDBJ databases">
        <authorList>
            <consortium name="Genoscope - CEA"/>
            <person name="William W."/>
        </authorList>
    </citation>
    <scope>NUCLEOTIDE SEQUENCE [LARGE SCALE GENOMIC DNA]</scope>
</reference>
<protein>
    <submittedName>
        <fullName evidence="2">Uncharacterized protein</fullName>
    </submittedName>
</protein>
<evidence type="ECO:0000256" key="1">
    <source>
        <dbReference type="SAM" id="Phobius"/>
    </source>
</evidence>
<feature type="transmembrane region" description="Helical" evidence="1">
    <location>
        <begin position="15"/>
        <end position="34"/>
    </location>
</feature>
<dbReference type="AlphaFoldDB" id="A0AAV2HE87"/>
<evidence type="ECO:0000313" key="2">
    <source>
        <dbReference type="EMBL" id="CAL1532191.1"/>
    </source>
</evidence>
<keyword evidence="3" id="KW-1185">Reference proteome</keyword>
<accession>A0AAV2HE87</accession>
<gene>
    <name evidence="2" type="ORF">GSLYS_00006270001</name>
</gene>
<evidence type="ECO:0000313" key="3">
    <source>
        <dbReference type="Proteomes" id="UP001497497"/>
    </source>
</evidence>
<keyword evidence="1" id="KW-0812">Transmembrane</keyword>
<organism evidence="2 3">
    <name type="scientific">Lymnaea stagnalis</name>
    <name type="common">Great pond snail</name>
    <name type="synonym">Helix stagnalis</name>
    <dbReference type="NCBI Taxonomy" id="6523"/>
    <lineage>
        <taxon>Eukaryota</taxon>
        <taxon>Metazoa</taxon>
        <taxon>Spiralia</taxon>
        <taxon>Lophotrochozoa</taxon>
        <taxon>Mollusca</taxon>
        <taxon>Gastropoda</taxon>
        <taxon>Heterobranchia</taxon>
        <taxon>Euthyneura</taxon>
        <taxon>Panpulmonata</taxon>
        <taxon>Hygrophila</taxon>
        <taxon>Lymnaeoidea</taxon>
        <taxon>Lymnaeidae</taxon>
        <taxon>Lymnaea</taxon>
    </lineage>
</organism>
<comment type="caution">
    <text evidence="2">The sequence shown here is derived from an EMBL/GenBank/DDBJ whole genome shotgun (WGS) entry which is preliminary data.</text>
</comment>
<sequence>MFNISLSLVASLNKSLLGGLVPEFFFFFVFVFFINSYHTKRNLNNTVDFITLCLACDAGYYGIDCRYKCSNCSGQCEGKDETRIGKRISKLLATPEFVCFQSRKVISSHIINETYI</sequence>
<keyword evidence="1" id="KW-0472">Membrane</keyword>
<name>A0AAV2HE87_LYMST</name>
<keyword evidence="1" id="KW-1133">Transmembrane helix</keyword>
<proteinExistence type="predicted"/>
<dbReference type="Proteomes" id="UP001497497">
    <property type="component" value="Unassembled WGS sequence"/>
</dbReference>
<dbReference type="EMBL" id="CAXITT010000109">
    <property type="protein sequence ID" value="CAL1532191.1"/>
    <property type="molecule type" value="Genomic_DNA"/>
</dbReference>